<evidence type="ECO:0000256" key="1">
    <source>
        <dbReference type="ARBA" id="ARBA00022485"/>
    </source>
</evidence>
<dbReference type="InterPro" id="IPR023170">
    <property type="entry name" value="HhH_base_excis_C"/>
</dbReference>
<reference evidence="7" key="1">
    <citation type="submission" date="2007-07" db="EMBL/GenBank/DDBJ databases">
        <title>Complete genome sequence of Campylobacter hominis ATCC BAA-381, a commensal isolated from the human gastrointestinal tract.</title>
        <authorList>
            <person name="Fouts D.E."/>
            <person name="Mongodin E.F."/>
            <person name="Puiu D."/>
            <person name="Sebastian Y."/>
            <person name="Miller W.G."/>
            <person name="Mandrell R.E."/>
            <person name="Nelson K.E."/>
        </authorList>
    </citation>
    <scope>NUCLEOTIDE SEQUENCE [LARGE SCALE GENOMIC DNA]</scope>
    <source>
        <strain evidence="7">ATCC BAA-381 / LMG 19568 / NCTC 13146 / CH001A</strain>
    </source>
</reference>
<dbReference type="Pfam" id="PF00730">
    <property type="entry name" value="HhH-GPD"/>
    <property type="match status" value="1"/>
</dbReference>
<dbReference type="InterPro" id="IPR003265">
    <property type="entry name" value="HhH-GPD_domain"/>
</dbReference>
<evidence type="ECO:0000256" key="2">
    <source>
        <dbReference type="ARBA" id="ARBA00022723"/>
    </source>
</evidence>
<keyword evidence="4" id="KW-0411">Iron-sulfur</keyword>
<keyword evidence="6" id="KW-0540">Nuclease</keyword>
<dbReference type="OrthoDB" id="9802365at2"/>
<dbReference type="PIRSF" id="PIRSF001435">
    <property type="entry name" value="Nth"/>
    <property type="match status" value="1"/>
</dbReference>
<evidence type="ECO:0000256" key="3">
    <source>
        <dbReference type="ARBA" id="ARBA00023004"/>
    </source>
</evidence>
<organism evidence="6 7">
    <name type="scientific">Campylobacter hominis (strain ATCC BAA-381 / DSM 21671 / CCUG 45161 / LMG 19568 / NCTC 13146 / CH001A)</name>
    <dbReference type="NCBI Taxonomy" id="360107"/>
    <lineage>
        <taxon>Bacteria</taxon>
        <taxon>Pseudomonadati</taxon>
        <taxon>Campylobacterota</taxon>
        <taxon>Epsilonproteobacteria</taxon>
        <taxon>Campylobacterales</taxon>
        <taxon>Campylobacteraceae</taxon>
        <taxon>Campylobacter</taxon>
    </lineage>
</organism>
<dbReference type="GO" id="GO:0046872">
    <property type="term" value="F:metal ion binding"/>
    <property type="evidence" value="ECO:0007669"/>
    <property type="project" value="UniProtKB-KW"/>
</dbReference>
<evidence type="ECO:0000259" key="5">
    <source>
        <dbReference type="SMART" id="SM00478"/>
    </source>
</evidence>
<feature type="domain" description="HhH-GPD" evidence="5">
    <location>
        <begin position="34"/>
        <end position="197"/>
    </location>
</feature>
<dbReference type="SUPFAM" id="SSF48150">
    <property type="entry name" value="DNA-glycosylase"/>
    <property type="match status" value="1"/>
</dbReference>
<dbReference type="KEGG" id="cha:CHAB381_0466"/>
<dbReference type="SMART" id="SM00478">
    <property type="entry name" value="ENDO3c"/>
    <property type="match status" value="1"/>
</dbReference>
<dbReference type="GO" id="GO:0051539">
    <property type="term" value="F:4 iron, 4 sulfur cluster binding"/>
    <property type="evidence" value="ECO:0007669"/>
    <property type="project" value="UniProtKB-KW"/>
</dbReference>
<keyword evidence="1" id="KW-0004">4Fe-4S</keyword>
<proteinExistence type="predicted"/>
<dbReference type="Gene3D" id="1.10.1670.10">
    <property type="entry name" value="Helix-hairpin-Helix base-excision DNA repair enzymes (C-terminal)"/>
    <property type="match status" value="1"/>
</dbReference>
<dbReference type="NCBIfam" id="NF010494">
    <property type="entry name" value="PRK13913.1"/>
    <property type="match status" value="1"/>
</dbReference>
<dbReference type="Proteomes" id="UP000002407">
    <property type="component" value="Chromosome"/>
</dbReference>
<keyword evidence="2" id="KW-0479">Metal-binding</keyword>
<dbReference type="CDD" id="cd00056">
    <property type="entry name" value="ENDO3c"/>
    <property type="match status" value="1"/>
</dbReference>
<dbReference type="eggNOG" id="COG2231">
    <property type="taxonomic scope" value="Bacteria"/>
</dbReference>
<gene>
    <name evidence="6" type="ordered locus">CHAB381_0466</name>
</gene>
<keyword evidence="6" id="KW-0378">Hydrolase</keyword>
<protein>
    <submittedName>
        <fullName evidence="6">Endonuclease III</fullName>
    </submittedName>
</protein>
<dbReference type="InterPro" id="IPR011257">
    <property type="entry name" value="DNA_glycosylase"/>
</dbReference>
<dbReference type="GO" id="GO:0006284">
    <property type="term" value="P:base-excision repair"/>
    <property type="evidence" value="ECO:0007669"/>
    <property type="project" value="InterPro"/>
</dbReference>
<dbReference type="STRING" id="360107.CHAB381_0466"/>
<name>A7I0L3_CAMHC</name>
<sequence>MTDLFFTLYENASVKNAQWWPNFGTFEVVIGAILTQNTKWQNVEIALCNLKNYDAINLEKIAAMPREKLAELIKPSGFYNMKAKRLQMLCTAIATDFGDFENFKDSVCREWLLSQKGVGAESADSILCYACERPEMVVDNYALKILGILGYEFESYDEAKEFLSSLDFEKIYTKTGLSDENSVFSLYHGLIVEFCKAHLKGKIFDDFALNLFKNFN</sequence>
<evidence type="ECO:0000313" key="7">
    <source>
        <dbReference type="Proteomes" id="UP000002407"/>
    </source>
</evidence>
<dbReference type="Gene3D" id="1.10.340.30">
    <property type="entry name" value="Hypothetical protein, domain 2"/>
    <property type="match status" value="1"/>
</dbReference>
<evidence type="ECO:0000256" key="4">
    <source>
        <dbReference type="ARBA" id="ARBA00023014"/>
    </source>
</evidence>
<dbReference type="HOGENOM" id="CLU_012862_6_0_7"/>
<dbReference type="GO" id="GO:0004519">
    <property type="term" value="F:endonuclease activity"/>
    <property type="evidence" value="ECO:0007669"/>
    <property type="project" value="UniProtKB-KW"/>
</dbReference>
<dbReference type="EMBL" id="CP000776">
    <property type="protein sequence ID" value="ABS51978.1"/>
    <property type="molecule type" value="Genomic_DNA"/>
</dbReference>
<dbReference type="AlphaFoldDB" id="A7I0L3"/>
<accession>A7I0L3</accession>
<dbReference type="PANTHER" id="PTHR10359">
    <property type="entry name" value="A/G-SPECIFIC ADENINE GLYCOSYLASE/ENDONUCLEASE III"/>
    <property type="match status" value="1"/>
</dbReference>
<keyword evidence="6" id="KW-0255">Endonuclease</keyword>
<dbReference type="PANTHER" id="PTHR10359:SF19">
    <property type="entry name" value="DNA REPAIR GLYCOSYLASE MJ1434-RELATED"/>
    <property type="match status" value="1"/>
</dbReference>
<keyword evidence="3" id="KW-0408">Iron</keyword>
<evidence type="ECO:0000313" key="6">
    <source>
        <dbReference type="EMBL" id="ABS51978.1"/>
    </source>
</evidence>
<keyword evidence="7" id="KW-1185">Reference proteome</keyword>
<dbReference type="RefSeq" id="WP_012108339.1">
    <property type="nucleotide sequence ID" value="NC_009714.1"/>
</dbReference>